<dbReference type="AlphaFoldDB" id="A0A5D3BU27"/>
<organism evidence="2 4">
    <name type="scientific">Cucumis melo var. makuwa</name>
    <name type="common">Oriental melon</name>
    <dbReference type="NCBI Taxonomy" id="1194695"/>
    <lineage>
        <taxon>Eukaryota</taxon>
        <taxon>Viridiplantae</taxon>
        <taxon>Streptophyta</taxon>
        <taxon>Embryophyta</taxon>
        <taxon>Tracheophyta</taxon>
        <taxon>Spermatophyta</taxon>
        <taxon>Magnoliopsida</taxon>
        <taxon>eudicotyledons</taxon>
        <taxon>Gunneridae</taxon>
        <taxon>Pentapetalae</taxon>
        <taxon>rosids</taxon>
        <taxon>fabids</taxon>
        <taxon>Cucurbitales</taxon>
        <taxon>Cucurbitaceae</taxon>
        <taxon>Benincaseae</taxon>
        <taxon>Cucumis</taxon>
    </lineage>
</organism>
<dbReference type="EMBL" id="SSTD01015500">
    <property type="protein sequence ID" value="TYK02605.1"/>
    <property type="molecule type" value="Genomic_DNA"/>
</dbReference>
<dbReference type="OrthoDB" id="1729438at2759"/>
<dbReference type="Proteomes" id="UP000321393">
    <property type="component" value="Unassembled WGS sequence"/>
</dbReference>
<evidence type="ECO:0000313" key="1">
    <source>
        <dbReference type="EMBL" id="KAA0045656.1"/>
    </source>
</evidence>
<dbReference type="PANTHER" id="PTHR33437:SF2">
    <property type="entry name" value="OS06G0361200 PROTEIN"/>
    <property type="match status" value="1"/>
</dbReference>
<accession>A0A5D3BU27</accession>
<reference evidence="3 4" key="1">
    <citation type="submission" date="2019-08" db="EMBL/GenBank/DDBJ databases">
        <title>Draft genome sequences of two oriental melons (Cucumis melo L. var makuwa).</title>
        <authorList>
            <person name="Kwon S.-Y."/>
        </authorList>
    </citation>
    <scope>NUCLEOTIDE SEQUENCE [LARGE SCALE GENOMIC DNA]</scope>
    <source>
        <strain evidence="4">cv. Chang Bougi</strain>
        <strain evidence="3">cv. SW 3</strain>
        <tissue evidence="2">Leaf</tissue>
    </source>
</reference>
<dbReference type="EMBL" id="SSTE01014401">
    <property type="protein sequence ID" value="KAA0045656.1"/>
    <property type="molecule type" value="Genomic_DNA"/>
</dbReference>
<gene>
    <name evidence="2" type="ORF">E5676_scaffold280G00090</name>
    <name evidence="1" type="ORF">E6C27_scaffold243G001700</name>
</gene>
<name>A0A5D3BU27_CUCMM</name>
<comment type="caution">
    <text evidence="2">The sequence shown here is derived from an EMBL/GenBank/DDBJ whole genome shotgun (WGS) entry which is preliminary data.</text>
</comment>
<evidence type="ECO:0000313" key="2">
    <source>
        <dbReference type="EMBL" id="TYK02605.1"/>
    </source>
</evidence>
<evidence type="ECO:0000313" key="4">
    <source>
        <dbReference type="Proteomes" id="UP000321947"/>
    </source>
</evidence>
<proteinExistence type="predicted"/>
<protein>
    <submittedName>
        <fullName evidence="2">Ty3-gypsy retrotransposon protein</fullName>
    </submittedName>
</protein>
<dbReference type="PANTHER" id="PTHR33437">
    <property type="entry name" value="OS06G0361200 PROTEIN"/>
    <property type="match status" value="1"/>
</dbReference>
<sequence length="222" mass="26040">MAELEKRVNMLMKAVEERDFEIASLKNHIESRDAAESSHTHTIKNVDKGKAIMQENLLVKQFVRTFKGNTFDWYIDLKPESIDSWEQLERNFLNRFYNTRCIRIKPRTFEELATRAHDMELSIANRGNNDLLVPEIKKEKKEVKSTQKVSKGATKEIMVVSTTPLTFVSKEKKVEKCQDEGEKRRPTLKERQEKVYSFPDPDLPNMLKQLLEKKLIQLPKCK</sequence>
<dbReference type="Proteomes" id="UP000321947">
    <property type="component" value="Unassembled WGS sequence"/>
</dbReference>
<evidence type="ECO:0000313" key="3">
    <source>
        <dbReference type="Proteomes" id="UP000321393"/>
    </source>
</evidence>